<reference evidence="2" key="1">
    <citation type="submission" date="2022-09" db="EMBL/GenBank/DDBJ databases">
        <title>Eubacterium sp. LFL-14 isolated from human feces.</title>
        <authorList>
            <person name="Liu F."/>
        </authorList>
    </citation>
    <scope>NUCLEOTIDE SEQUENCE</scope>
    <source>
        <strain evidence="2">LFL-14</strain>
    </source>
</reference>
<evidence type="ECO:0000313" key="2">
    <source>
        <dbReference type="EMBL" id="MCT7399087.1"/>
    </source>
</evidence>
<organism evidence="2 3">
    <name type="scientific">Eubacterium album</name>
    <dbReference type="NCBI Taxonomy" id="2978477"/>
    <lineage>
        <taxon>Bacteria</taxon>
        <taxon>Bacillati</taxon>
        <taxon>Bacillota</taxon>
        <taxon>Clostridia</taxon>
        <taxon>Eubacteriales</taxon>
        <taxon>Eubacteriaceae</taxon>
        <taxon>Eubacterium</taxon>
    </lineage>
</organism>
<dbReference type="Proteomes" id="UP001431199">
    <property type="component" value="Unassembled WGS sequence"/>
</dbReference>
<comment type="caution">
    <text evidence="2">The sequence shown here is derived from an EMBL/GenBank/DDBJ whole genome shotgun (WGS) entry which is preliminary data.</text>
</comment>
<accession>A0ABT2M0P5</accession>
<evidence type="ECO:0000259" key="1">
    <source>
        <dbReference type="Pfam" id="PF01936"/>
    </source>
</evidence>
<name>A0ABT2M0P5_9FIRM</name>
<keyword evidence="3" id="KW-1185">Reference proteome</keyword>
<dbReference type="Pfam" id="PF01936">
    <property type="entry name" value="NYN"/>
    <property type="match status" value="1"/>
</dbReference>
<feature type="domain" description="NYN" evidence="1">
    <location>
        <begin position="13"/>
        <end position="157"/>
    </location>
</feature>
<proteinExistence type="predicted"/>
<dbReference type="InterPro" id="IPR021139">
    <property type="entry name" value="NYN"/>
</dbReference>
<protein>
    <submittedName>
        <fullName evidence="2">NYN domain-containing protein</fullName>
    </submittedName>
</protein>
<sequence>MFGLKKDKKPEAQVFVDYEHWYYAYRNKFQMKPNIEEWIEELKQEYNITRLYVFGDFSKYNIGNDLERLKGITKNIIHTASDKEGVDKDFTDVIILDAIYRSAAKKDKTKVYVLFTGDAHFTKVAEYLKEIGKKVIIYGVKYSFSNKLKSVATSYVEMPRQSQEKHHYNELILNSLYKQKQKNRSVVTYWKTIQCVADYNKVPKDKVKVAVDGLIKQKYLYQEEKKFKRGKVVSVLKADWNKISNDGIWEKE</sequence>
<dbReference type="EMBL" id="JAODBU010000007">
    <property type="protein sequence ID" value="MCT7399087.1"/>
    <property type="molecule type" value="Genomic_DNA"/>
</dbReference>
<gene>
    <name evidence="2" type="ORF">N5B56_08335</name>
</gene>
<evidence type="ECO:0000313" key="3">
    <source>
        <dbReference type="Proteomes" id="UP001431199"/>
    </source>
</evidence>
<dbReference type="RefSeq" id="WP_118565450.1">
    <property type="nucleotide sequence ID" value="NZ_JAODBU010000007.1"/>
</dbReference>
<dbReference type="Gene3D" id="3.40.50.1010">
    <property type="entry name" value="5'-nuclease"/>
    <property type="match status" value="1"/>
</dbReference>